<dbReference type="Proteomes" id="UP001160483">
    <property type="component" value="Unassembled WGS sequence"/>
</dbReference>
<protein>
    <recommendedName>
        <fullName evidence="3">BED-type domain-containing protein</fullName>
    </recommendedName>
</protein>
<dbReference type="EMBL" id="CAKKTJ010000086">
    <property type="protein sequence ID" value="CAH0473629.1"/>
    <property type="molecule type" value="Genomic_DNA"/>
</dbReference>
<evidence type="ECO:0008006" key="3">
    <source>
        <dbReference type="Google" id="ProtNLM"/>
    </source>
</evidence>
<evidence type="ECO:0000313" key="1">
    <source>
        <dbReference type="EMBL" id="CAH0473629.1"/>
    </source>
</evidence>
<name>A0AAU9KIM1_9STRA</name>
<organism evidence="1 2">
    <name type="scientific">Peronospora belbahrii</name>
    <dbReference type="NCBI Taxonomy" id="622444"/>
    <lineage>
        <taxon>Eukaryota</taxon>
        <taxon>Sar</taxon>
        <taxon>Stramenopiles</taxon>
        <taxon>Oomycota</taxon>
        <taxon>Peronosporomycetes</taxon>
        <taxon>Peronosporales</taxon>
        <taxon>Peronosporaceae</taxon>
        <taxon>Peronospora</taxon>
    </lineage>
</organism>
<proteinExistence type="predicted"/>
<accession>A0AAU9KIM1</accession>
<sequence length="157" mass="18042">MVYIFLLTGIHKVYLLDEPEAAARRRKRDGRCNTSKPASRIAKPTSLMTLNVDDDVDKNLPHPIFEVVLSLSRNVQDKATLVSWVRQRRQFEAKICSRCAVTGEQYEHVVIYIHNSIGQRILGHLARFVLKKQTASVMDEDLHLAITWRCLLQNCLD</sequence>
<dbReference type="AlphaFoldDB" id="A0AAU9KIM1"/>
<comment type="caution">
    <text evidence="1">The sequence shown here is derived from an EMBL/GenBank/DDBJ whole genome shotgun (WGS) entry which is preliminary data.</text>
</comment>
<reference evidence="1" key="1">
    <citation type="submission" date="2021-11" db="EMBL/GenBank/DDBJ databases">
        <authorList>
            <person name="Islam A."/>
            <person name="Islam S."/>
            <person name="Flora M.S."/>
            <person name="Rahman M."/>
            <person name="Ziaur R.M."/>
            <person name="Epstein J.H."/>
            <person name="Hassan M."/>
            <person name="Klassen M."/>
            <person name="Woodard K."/>
            <person name="Webb A."/>
            <person name="Webby R.J."/>
            <person name="El Zowalaty M.E."/>
        </authorList>
    </citation>
    <scope>NUCLEOTIDE SEQUENCE</scope>
    <source>
        <strain evidence="1">Pbs3</strain>
    </source>
</reference>
<evidence type="ECO:0000313" key="2">
    <source>
        <dbReference type="Proteomes" id="UP001160483"/>
    </source>
</evidence>
<gene>
    <name evidence="1" type="ORF">PBS003_LOCUS512</name>
</gene>